<dbReference type="eggNOG" id="KOG0914">
    <property type="taxonomic scope" value="Eukaryota"/>
</dbReference>
<dbReference type="EMBL" id="KI392510">
    <property type="protein sequence ID" value="ERN15109.1"/>
    <property type="molecule type" value="Genomic_DNA"/>
</dbReference>
<dbReference type="STRING" id="13333.U5CY77"/>
<dbReference type="SUPFAM" id="SSF52833">
    <property type="entry name" value="Thioredoxin-like"/>
    <property type="match status" value="1"/>
</dbReference>
<sequence>MAKSNPLQWLNVMLSEPFYLFHSFLFFSYLVVRQWATEFLSPQLSSHLLHREIQAILALFTLATVKLIKAETWEAFIADTFLYAKGFLIMVALVLDYHLAYWYLLGLSVVSILTRQPAFSGLGNSTRLTPLQLEVLLTEGNTSRFWLVEFRTLWSSKCIRTSRILADLSITYSNNSLSFGMVDLGLFPNAAEKFGISLGVTHGQLPTYILFDKAIEIARYPEVDFESKASASTITKGLLARHFELDRRLIEYVSGN</sequence>
<evidence type="ECO:0000256" key="1">
    <source>
        <dbReference type="SAM" id="Phobius"/>
    </source>
</evidence>
<accession>U5CY77</accession>
<proteinExistence type="predicted"/>
<dbReference type="Gramene" id="ERN15109">
    <property type="protein sequence ID" value="ERN15109"/>
    <property type="gene ID" value="AMTR_s00056p00082470"/>
</dbReference>
<dbReference type="Proteomes" id="UP000017836">
    <property type="component" value="Unassembled WGS sequence"/>
</dbReference>
<feature type="transmembrane region" description="Helical" evidence="1">
    <location>
        <begin position="82"/>
        <end position="105"/>
    </location>
</feature>
<dbReference type="HOGENOM" id="CLU_074242_0_0_1"/>
<dbReference type="KEGG" id="atr:18443390"/>
<dbReference type="OrthoDB" id="20229at2759"/>
<keyword evidence="3" id="KW-1185">Reference proteome</keyword>
<keyword evidence="1" id="KW-1133">Transmembrane helix</keyword>
<feature type="transmembrane region" description="Helical" evidence="1">
    <location>
        <begin position="12"/>
        <end position="32"/>
    </location>
</feature>
<keyword evidence="1" id="KW-0812">Transmembrane</keyword>
<dbReference type="InterPro" id="IPR036249">
    <property type="entry name" value="Thioredoxin-like_sf"/>
</dbReference>
<dbReference type="Gene3D" id="3.40.30.10">
    <property type="entry name" value="Glutaredoxin"/>
    <property type="match status" value="1"/>
</dbReference>
<dbReference type="AlphaFoldDB" id="U5CY77"/>
<evidence type="ECO:0000313" key="3">
    <source>
        <dbReference type="Proteomes" id="UP000017836"/>
    </source>
</evidence>
<name>U5CY77_AMBTC</name>
<evidence type="ECO:0000313" key="2">
    <source>
        <dbReference type="EMBL" id="ERN15109.1"/>
    </source>
</evidence>
<keyword evidence="1" id="KW-0472">Membrane</keyword>
<gene>
    <name evidence="2" type="ORF">AMTR_s00056p00082470</name>
</gene>
<reference evidence="3" key="1">
    <citation type="journal article" date="2013" name="Science">
        <title>The Amborella genome and the evolution of flowering plants.</title>
        <authorList>
            <consortium name="Amborella Genome Project"/>
        </authorList>
    </citation>
    <scope>NUCLEOTIDE SEQUENCE [LARGE SCALE GENOMIC DNA]</scope>
</reference>
<protein>
    <recommendedName>
        <fullName evidence="4">Thioredoxin domain-containing protein</fullName>
    </recommendedName>
</protein>
<evidence type="ECO:0008006" key="4">
    <source>
        <dbReference type="Google" id="ProtNLM"/>
    </source>
</evidence>
<dbReference type="OMA" id="VIMIRTR"/>
<organism evidence="2 3">
    <name type="scientific">Amborella trichopoda</name>
    <dbReference type="NCBI Taxonomy" id="13333"/>
    <lineage>
        <taxon>Eukaryota</taxon>
        <taxon>Viridiplantae</taxon>
        <taxon>Streptophyta</taxon>
        <taxon>Embryophyta</taxon>
        <taxon>Tracheophyta</taxon>
        <taxon>Spermatophyta</taxon>
        <taxon>Magnoliopsida</taxon>
        <taxon>Amborellales</taxon>
        <taxon>Amborellaceae</taxon>
        <taxon>Amborella</taxon>
    </lineage>
</organism>